<comment type="caution">
    <text evidence="1">The sequence shown here is derived from an EMBL/GenBank/DDBJ whole genome shotgun (WGS) entry which is preliminary data.</text>
</comment>
<protein>
    <submittedName>
        <fullName evidence="1">Uncharacterized protein</fullName>
    </submittedName>
</protein>
<dbReference type="Proteomes" id="UP001159363">
    <property type="component" value="Chromosome 7"/>
</dbReference>
<sequence length="346" mass="38124">MQQEWGQFPGRIAVPSGFLRSPPVGCRDRRNWHSTTLTPLVGAVCRSTTKRGSRRILTGVQYAGLFFPLRAPLSVLVAQSQLWMREVDCGGAFSGYLPVFTSPRRSLVSLSSPRPWVRAQVGWLGRDEEAYVNYGQLSVYVRRCFKGPIVSALNTVHILATKERCFVCRALRNAGAAVAERLDCSPPTKKNRIESLTVHAGCSQVGIVPDDAAGRRVFSRVSRFPLSRIPALLRSLLILPSSALKTSLLRAAQISQLNITKRNFTLKKIMNTTVFMFRQRLVFHICPCDDVDVDPSGALDPRWCKEPGGRTKRGSGIGSNLGNLLCSCSVHDGFHLRSLLAASCLS</sequence>
<keyword evidence="2" id="KW-1185">Reference proteome</keyword>
<evidence type="ECO:0000313" key="1">
    <source>
        <dbReference type="EMBL" id="KAJ8877920.1"/>
    </source>
</evidence>
<evidence type="ECO:0000313" key="2">
    <source>
        <dbReference type="Proteomes" id="UP001159363"/>
    </source>
</evidence>
<reference evidence="1 2" key="1">
    <citation type="submission" date="2023-02" db="EMBL/GenBank/DDBJ databases">
        <title>LHISI_Scaffold_Assembly.</title>
        <authorList>
            <person name="Stuart O.P."/>
            <person name="Cleave R."/>
            <person name="Magrath M.J.L."/>
            <person name="Mikheyev A.S."/>
        </authorList>
    </citation>
    <scope>NUCLEOTIDE SEQUENCE [LARGE SCALE GENOMIC DNA]</scope>
    <source>
        <strain evidence="1">Daus_M_001</strain>
        <tissue evidence="1">Leg muscle</tissue>
    </source>
</reference>
<gene>
    <name evidence="1" type="ORF">PR048_022379</name>
</gene>
<accession>A0ABQ9H0U1</accession>
<organism evidence="1 2">
    <name type="scientific">Dryococelus australis</name>
    <dbReference type="NCBI Taxonomy" id="614101"/>
    <lineage>
        <taxon>Eukaryota</taxon>
        <taxon>Metazoa</taxon>
        <taxon>Ecdysozoa</taxon>
        <taxon>Arthropoda</taxon>
        <taxon>Hexapoda</taxon>
        <taxon>Insecta</taxon>
        <taxon>Pterygota</taxon>
        <taxon>Neoptera</taxon>
        <taxon>Polyneoptera</taxon>
        <taxon>Phasmatodea</taxon>
        <taxon>Verophasmatodea</taxon>
        <taxon>Anareolatae</taxon>
        <taxon>Phasmatidae</taxon>
        <taxon>Eurycanthinae</taxon>
        <taxon>Dryococelus</taxon>
    </lineage>
</organism>
<dbReference type="EMBL" id="JARBHB010000008">
    <property type="protein sequence ID" value="KAJ8877920.1"/>
    <property type="molecule type" value="Genomic_DNA"/>
</dbReference>
<proteinExistence type="predicted"/>
<name>A0ABQ9H0U1_9NEOP</name>